<evidence type="ECO:0000313" key="3">
    <source>
        <dbReference type="Proteomes" id="UP000565441"/>
    </source>
</evidence>
<sequence>MRFTFTTAAIVVLGATAFSGAAVIPRANVDIGLETRYYRGGHYAREVPATRTPQEIQLRFIDDEDSWWRTQPCWRRPNRS</sequence>
<gene>
    <name evidence="2" type="ORF">D9615_005750</name>
</gene>
<evidence type="ECO:0000256" key="1">
    <source>
        <dbReference type="SAM" id="SignalP"/>
    </source>
</evidence>
<reference evidence="2 3" key="1">
    <citation type="journal article" date="2020" name="ISME J.">
        <title>Uncovering the hidden diversity of litter-decomposition mechanisms in mushroom-forming fungi.</title>
        <authorList>
            <person name="Floudas D."/>
            <person name="Bentzer J."/>
            <person name="Ahren D."/>
            <person name="Johansson T."/>
            <person name="Persson P."/>
            <person name="Tunlid A."/>
        </authorList>
    </citation>
    <scope>NUCLEOTIDE SEQUENCE [LARGE SCALE GENOMIC DNA]</scope>
    <source>
        <strain evidence="2 3">CBS 661.87</strain>
    </source>
</reference>
<name>A0A8H5M3R1_9AGAR</name>
<evidence type="ECO:0000313" key="2">
    <source>
        <dbReference type="EMBL" id="KAF5379672.1"/>
    </source>
</evidence>
<dbReference type="OrthoDB" id="3046159at2759"/>
<accession>A0A8H5M3R1</accession>
<dbReference type="AlphaFoldDB" id="A0A8H5M3R1"/>
<organism evidence="2 3">
    <name type="scientific">Tricholomella constricta</name>
    <dbReference type="NCBI Taxonomy" id="117010"/>
    <lineage>
        <taxon>Eukaryota</taxon>
        <taxon>Fungi</taxon>
        <taxon>Dikarya</taxon>
        <taxon>Basidiomycota</taxon>
        <taxon>Agaricomycotina</taxon>
        <taxon>Agaricomycetes</taxon>
        <taxon>Agaricomycetidae</taxon>
        <taxon>Agaricales</taxon>
        <taxon>Tricholomatineae</taxon>
        <taxon>Lyophyllaceae</taxon>
        <taxon>Tricholomella</taxon>
    </lineage>
</organism>
<dbReference type="Proteomes" id="UP000565441">
    <property type="component" value="Unassembled WGS sequence"/>
</dbReference>
<keyword evidence="3" id="KW-1185">Reference proteome</keyword>
<feature type="signal peptide" evidence="1">
    <location>
        <begin position="1"/>
        <end position="21"/>
    </location>
</feature>
<feature type="chain" id="PRO_5034550730" evidence="1">
    <location>
        <begin position="22"/>
        <end position="80"/>
    </location>
</feature>
<dbReference type="EMBL" id="JAACJP010000015">
    <property type="protein sequence ID" value="KAF5379672.1"/>
    <property type="molecule type" value="Genomic_DNA"/>
</dbReference>
<protein>
    <submittedName>
        <fullName evidence="2">Uncharacterized protein</fullName>
    </submittedName>
</protein>
<proteinExistence type="predicted"/>
<comment type="caution">
    <text evidence="2">The sequence shown here is derived from an EMBL/GenBank/DDBJ whole genome shotgun (WGS) entry which is preliminary data.</text>
</comment>
<keyword evidence="1" id="KW-0732">Signal</keyword>